<dbReference type="EMBL" id="CAJOBB010003218">
    <property type="protein sequence ID" value="CAF4027863.1"/>
    <property type="molecule type" value="Genomic_DNA"/>
</dbReference>
<name>A0A815PCJ4_9BILA</name>
<proteinExistence type="predicted"/>
<evidence type="ECO:0000313" key="3">
    <source>
        <dbReference type="EMBL" id="CAF4027863.1"/>
    </source>
</evidence>
<feature type="compositionally biased region" description="Low complexity" evidence="1">
    <location>
        <begin position="44"/>
        <end position="62"/>
    </location>
</feature>
<dbReference type="AlphaFoldDB" id="A0A815PCJ4"/>
<feature type="region of interest" description="Disordered" evidence="1">
    <location>
        <begin position="1"/>
        <end position="62"/>
    </location>
</feature>
<sequence length="539" mass="63202">MRRSHEQLFFSELLSPKTMESINDADTDNDDDHDDDDDEINTVQDEQNNNPQQQQQQSIQQEIQPLKCSNPVMNRLSLLPAYPTFDRFGPVNRDHLLLANIPSRNLTNEQRQRRTYHSFHQPFTLTDQSVHISVRSPFMKIYDKLYGDSTERFQIDNAILDYNYQRLHTCMNIMVQERIRYGLLAMDTIGMEELRIVEHALAMEFYLQIDHELFFMKTCSFRNAQPSLYNHHGIFSIDEPKALYGLEPCEQVTCRFCFPIKDVLIRGRQSQPVVQFLAGQKHRFVNGYETILNCPTTCITKNIIYALTCPCGQYDYIGYTSLTLDEQLKYHREHGNRIMHEFILSSEKSTQIQQQTKSQEELIADTMLLYKHSIRCPLAIQLFLDCNPQYWHFVPMLKTEIQDSSTNNLPSMPSDNYIFSEHQRLKQVQLLKDKRECIKPNLHLDLYNATIIVVMPDGCTPLFYHLIEALFITHAQTKLNTLGHLDGMIVENNNSNNINARLVNVGQEYNWCQHLVRRPIILHEKTRTLKSHRMNPHFQ</sequence>
<protein>
    <submittedName>
        <fullName evidence="2">Uncharacterized protein</fullName>
    </submittedName>
</protein>
<organism evidence="2 4">
    <name type="scientific">Adineta steineri</name>
    <dbReference type="NCBI Taxonomy" id="433720"/>
    <lineage>
        <taxon>Eukaryota</taxon>
        <taxon>Metazoa</taxon>
        <taxon>Spiralia</taxon>
        <taxon>Gnathifera</taxon>
        <taxon>Rotifera</taxon>
        <taxon>Eurotatoria</taxon>
        <taxon>Bdelloidea</taxon>
        <taxon>Adinetida</taxon>
        <taxon>Adinetidae</taxon>
        <taxon>Adineta</taxon>
    </lineage>
</organism>
<reference evidence="2" key="1">
    <citation type="submission" date="2021-02" db="EMBL/GenBank/DDBJ databases">
        <authorList>
            <person name="Nowell W R."/>
        </authorList>
    </citation>
    <scope>NUCLEOTIDE SEQUENCE</scope>
</reference>
<evidence type="ECO:0000256" key="1">
    <source>
        <dbReference type="SAM" id="MobiDB-lite"/>
    </source>
</evidence>
<dbReference type="EMBL" id="CAJNOE010001740">
    <property type="protein sequence ID" value="CAF1447051.1"/>
    <property type="molecule type" value="Genomic_DNA"/>
</dbReference>
<comment type="caution">
    <text evidence="2">The sequence shown here is derived from an EMBL/GenBank/DDBJ whole genome shotgun (WGS) entry which is preliminary data.</text>
</comment>
<dbReference type="Proteomes" id="UP000663860">
    <property type="component" value="Unassembled WGS sequence"/>
</dbReference>
<dbReference type="Proteomes" id="UP000663868">
    <property type="component" value="Unassembled WGS sequence"/>
</dbReference>
<accession>A0A815PCJ4</accession>
<feature type="compositionally biased region" description="Acidic residues" evidence="1">
    <location>
        <begin position="23"/>
        <end position="40"/>
    </location>
</feature>
<gene>
    <name evidence="2" type="ORF">IZO911_LOCUS42138</name>
    <name evidence="3" type="ORF">KXQ929_LOCUS30097</name>
</gene>
<evidence type="ECO:0000313" key="2">
    <source>
        <dbReference type="EMBL" id="CAF1447051.1"/>
    </source>
</evidence>
<evidence type="ECO:0000313" key="4">
    <source>
        <dbReference type="Proteomes" id="UP000663860"/>
    </source>
</evidence>